<comment type="caution">
    <text evidence="5">The sequence shown here is derived from an EMBL/GenBank/DDBJ whole genome shotgun (WGS) entry which is preliminary data.</text>
</comment>
<dbReference type="SUPFAM" id="SSF55383">
    <property type="entry name" value="Copper amine oxidase, domain N"/>
    <property type="match status" value="1"/>
</dbReference>
<proteinExistence type="predicted"/>
<dbReference type="InterPro" id="IPR025303">
    <property type="entry name" value="PdaC"/>
</dbReference>
<feature type="chain" id="PRO_5039537821" description="DUF4163 domain-containing protein" evidence="1">
    <location>
        <begin position="34"/>
        <end position="374"/>
    </location>
</feature>
<organism evidence="5 6">
    <name type="scientific">Paenibacillus pasadenensis</name>
    <dbReference type="NCBI Taxonomy" id="217090"/>
    <lineage>
        <taxon>Bacteria</taxon>
        <taxon>Bacillati</taxon>
        <taxon>Bacillota</taxon>
        <taxon>Bacilli</taxon>
        <taxon>Bacillales</taxon>
        <taxon>Paenibacillaceae</taxon>
        <taxon>Paenibacillus</taxon>
    </lineage>
</organism>
<dbReference type="InterPro" id="IPR012854">
    <property type="entry name" value="Cu_amine_oxidase-like_N"/>
</dbReference>
<feature type="domain" description="Copper amine oxidase-like N-terminal" evidence="2">
    <location>
        <begin position="264"/>
        <end position="365"/>
    </location>
</feature>
<keyword evidence="6" id="KW-1185">Reference proteome</keyword>
<dbReference type="RefSeq" id="WP_101807597.1">
    <property type="nucleotide sequence ID" value="NZ_NFEZ01000001.1"/>
</dbReference>
<dbReference type="Gene3D" id="3.90.640.20">
    <property type="entry name" value="Heat-shock cognate protein, ATPase"/>
    <property type="match status" value="1"/>
</dbReference>
<evidence type="ECO:0008006" key="7">
    <source>
        <dbReference type="Google" id="ProtNLM"/>
    </source>
</evidence>
<keyword evidence="1" id="KW-0732">Signal</keyword>
<sequence length="374" mass="39678">MNVRTQKGKHARRLMLALAGTALFGGAALGSHAPSAAAAAATPAPAETAVHPAVSVKKIVRSTKAYEASLYIPVVSGLKDAKFQQQLNGILESAALKDLEAVARQAEEDRASSQKESYPFHKHEIKLQFSAARSESLVDGGFLSLKLNTYIYSGGAHGISRIDTYNVANGAEASYMTLATLYGEDYAEHVDKEIKRQIAAHPELYFEDGFAGVKEDQPFYISSGKARVVFQPYEIAPYATGAPEFPIALPEAGLPEPVLAVQVQGQPLEGIGVTQSKDGVAMIPARQVAEALGYKTKWTAATSTLELSKGDTWTAVSKGLDSYSVDKSAPVRLGAAPVVDGKGRLTVPLALFTELLKATVSYSGDVVNLEAPKA</sequence>
<dbReference type="EMBL" id="NFEZ01000001">
    <property type="protein sequence ID" value="PLT48306.1"/>
    <property type="molecule type" value="Genomic_DNA"/>
</dbReference>
<dbReference type="InterPro" id="IPR021729">
    <property type="entry name" value="DUF3298"/>
</dbReference>
<dbReference type="InterPro" id="IPR037126">
    <property type="entry name" value="PdaC/RsiV-like_sf"/>
</dbReference>
<protein>
    <recommendedName>
        <fullName evidence="7">DUF4163 domain-containing protein</fullName>
    </recommendedName>
</protein>
<evidence type="ECO:0000259" key="4">
    <source>
        <dbReference type="Pfam" id="PF13739"/>
    </source>
</evidence>
<dbReference type="Gene3D" id="3.30.565.40">
    <property type="entry name" value="Fervidobacterium nodosum Rt17-B1 like"/>
    <property type="match status" value="1"/>
</dbReference>
<evidence type="ECO:0000313" key="6">
    <source>
        <dbReference type="Proteomes" id="UP000234789"/>
    </source>
</evidence>
<feature type="domain" description="Deacetylase PdaC" evidence="4">
    <location>
        <begin position="61"/>
        <end position="159"/>
    </location>
</feature>
<dbReference type="Pfam" id="PF07833">
    <property type="entry name" value="Cu_amine_oxidN1"/>
    <property type="match status" value="1"/>
</dbReference>
<evidence type="ECO:0000313" key="5">
    <source>
        <dbReference type="EMBL" id="PLT48306.1"/>
    </source>
</evidence>
<name>A0A2N5ND75_9BACL</name>
<dbReference type="AlphaFoldDB" id="A0A2N5ND75"/>
<accession>A0A2N5ND75</accession>
<evidence type="ECO:0000256" key="1">
    <source>
        <dbReference type="SAM" id="SignalP"/>
    </source>
</evidence>
<evidence type="ECO:0000259" key="3">
    <source>
        <dbReference type="Pfam" id="PF11738"/>
    </source>
</evidence>
<dbReference type="Pfam" id="PF13739">
    <property type="entry name" value="PdaC"/>
    <property type="match status" value="1"/>
</dbReference>
<evidence type="ECO:0000259" key="2">
    <source>
        <dbReference type="Pfam" id="PF07833"/>
    </source>
</evidence>
<gene>
    <name evidence="5" type="ORF">B8V81_0438</name>
</gene>
<dbReference type="InterPro" id="IPR006311">
    <property type="entry name" value="TAT_signal"/>
</dbReference>
<reference evidence="5 6" key="1">
    <citation type="submission" date="2017-05" db="EMBL/GenBank/DDBJ databases">
        <title>Functional genome analysis of Paenibacillus pasadenensis strain R16: insights on endophytic life style and antifungal activity.</title>
        <authorList>
            <person name="Passera A."/>
            <person name="Marcolungo L."/>
            <person name="Casati P."/>
            <person name="Brasca M."/>
            <person name="Quaglino F."/>
            <person name="Delledonne M."/>
        </authorList>
    </citation>
    <scope>NUCLEOTIDE SEQUENCE [LARGE SCALE GENOMIC DNA]</scope>
    <source>
        <strain evidence="5 6">R16</strain>
    </source>
</reference>
<dbReference type="Gene3D" id="3.30.457.10">
    <property type="entry name" value="Copper amine oxidase-like, N-terminal domain"/>
    <property type="match status" value="1"/>
</dbReference>
<feature type="domain" description="DUF3298" evidence="3">
    <location>
        <begin position="184"/>
        <end position="247"/>
    </location>
</feature>
<dbReference type="Pfam" id="PF11738">
    <property type="entry name" value="DUF3298"/>
    <property type="match status" value="1"/>
</dbReference>
<dbReference type="Proteomes" id="UP000234789">
    <property type="component" value="Unassembled WGS sequence"/>
</dbReference>
<dbReference type="PROSITE" id="PS51318">
    <property type="entry name" value="TAT"/>
    <property type="match status" value="1"/>
</dbReference>
<feature type="signal peptide" evidence="1">
    <location>
        <begin position="1"/>
        <end position="33"/>
    </location>
</feature>
<dbReference type="InterPro" id="IPR036582">
    <property type="entry name" value="Mao_N_sf"/>
</dbReference>